<dbReference type="SUPFAM" id="SSF52980">
    <property type="entry name" value="Restriction endonuclease-like"/>
    <property type="match status" value="1"/>
</dbReference>
<keyword evidence="3" id="KW-0540">Nuclease</keyword>
<keyword evidence="3" id="KW-0255">Endonuclease</keyword>
<organism evidence="3 4">
    <name type="scientific">Vibrio tritonius</name>
    <dbReference type="NCBI Taxonomy" id="1435069"/>
    <lineage>
        <taxon>Bacteria</taxon>
        <taxon>Pseudomonadati</taxon>
        <taxon>Pseudomonadota</taxon>
        <taxon>Gammaproteobacteria</taxon>
        <taxon>Vibrionales</taxon>
        <taxon>Vibrionaceae</taxon>
        <taxon>Vibrio</taxon>
    </lineage>
</organism>
<accession>A0ABS7YK48</accession>
<dbReference type="GO" id="GO:0004519">
    <property type="term" value="F:endonuclease activity"/>
    <property type="evidence" value="ECO:0007669"/>
    <property type="project" value="UniProtKB-KW"/>
</dbReference>
<reference evidence="4" key="1">
    <citation type="submission" date="2023-07" db="EMBL/GenBank/DDBJ databases">
        <title>Molecular identification of indigenous halophilic bacteria isolated from red sea cost, biodegradation of synthetic dyes and assessment of degraded metabolite toxicity.</title>
        <authorList>
            <person name="Chaieb K."/>
            <person name="Altayb H.N."/>
        </authorList>
    </citation>
    <scope>NUCLEOTIDE SEQUENCE [LARGE SCALE GENOMIC DNA]</scope>
    <source>
        <strain evidence="4">K20</strain>
    </source>
</reference>
<keyword evidence="1" id="KW-0812">Transmembrane</keyword>
<dbReference type="InterPro" id="IPR007560">
    <property type="entry name" value="Restrct_endonuc_IV_Mrr"/>
</dbReference>
<dbReference type="Pfam" id="PF04471">
    <property type="entry name" value="Mrr_cat"/>
    <property type="match status" value="1"/>
</dbReference>
<dbReference type="Gene3D" id="3.40.1350.10">
    <property type="match status" value="1"/>
</dbReference>
<proteinExistence type="predicted"/>
<protein>
    <submittedName>
        <fullName evidence="3">Restriction endonuclease</fullName>
    </submittedName>
</protein>
<dbReference type="RefSeq" id="WP_225250200.1">
    <property type="nucleotide sequence ID" value="NZ_JAIWIU010000044.1"/>
</dbReference>
<evidence type="ECO:0000259" key="2">
    <source>
        <dbReference type="Pfam" id="PF04471"/>
    </source>
</evidence>
<dbReference type="InterPro" id="IPR052906">
    <property type="entry name" value="Type_IV_Methyl-Rstrct_Enzyme"/>
</dbReference>
<evidence type="ECO:0000313" key="4">
    <source>
        <dbReference type="Proteomes" id="UP001199044"/>
    </source>
</evidence>
<dbReference type="InterPro" id="IPR011856">
    <property type="entry name" value="tRNA_endonuc-like_dom_sf"/>
</dbReference>
<feature type="transmembrane region" description="Helical" evidence="1">
    <location>
        <begin position="46"/>
        <end position="66"/>
    </location>
</feature>
<feature type="transmembrane region" description="Helical" evidence="1">
    <location>
        <begin position="7"/>
        <end position="26"/>
    </location>
</feature>
<name>A0ABS7YK48_9VIBR</name>
<evidence type="ECO:0000256" key="1">
    <source>
        <dbReference type="SAM" id="Phobius"/>
    </source>
</evidence>
<sequence>MAKIPPWICICLSILTYLLLTKWVYPQLQASTNPTLLAYLPHWQEALSIIAPLLSIVLLLPVYVAVRTAYIKRNAISSHVAEHQLAQLSWLEFEALVSDNYRQQGYKVTQKLDYSDDDTVDMELTKGQTLILVNCKYWQSSKVGVKAVRELYDTLLDRKAGRAILLTCGTFTPEATTFARYKPIELVDGALLAHTLFPSSPMLSAN</sequence>
<feature type="domain" description="Restriction endonuclease type IV Mrr" evidence="2">
    <location>
        <begin position="86"/>
        <end position="194"/>
    </location>
</feature>
<dbReference type="EMBL" id="JAIWIU010000044">
    <property type="protein sequence ID" value="MCA2016052.1"/>
    <property type="molecule type" value="Genomic_DNA"/>
</dbReference>
<dbReference type="Proteomes" id="UP001199044">
    <property type="component" value="Unassembled WGS sequence"/>
</dbReference>
<gene>
    <name evidence="3" type="ORF">LDJ79_08015</name>
</gene>
<keyword evidence="4" id="KW-1185">Reference proteome</keyword>
<keyword evidence="1" id="KW-0472">Membrane</keyword>
<comment type="caution">
    <text evidence="3">The sequence shown here is derived from an EMBL/GenBank/DDBJ whole genome shotgun (WGS) entry which is preliminary data.</text>
</comment>
<dbReference type="InterPro" id="IPR011335">
    <property type="entry name" value="Restrct_endonuc-II-like"/>
</dbReference>
<dbReference type="PANTHER" id="PTHR30015">
    <property type="entry name" value="MRR RESTRICTION SYSTEM PROTEIN"/>
    <property type="match status" value="1"/>
</dbReference>
<keyword evidence="3" id="KW-0378">Hydrolase</keyword>
<evidence type="ECO:0000313" key="3">
    <source>
        <dbReference type="EMBL" id="MCA2016052.1"/>
    </source>
</evidence>
<keyword evidence="1" id="KW-1133">Transmembrane helix</keyword>
<dbReference type="PANTHER" id="PTHR30015:SF7">
    <property type="entry name" value="TYPE IV METHYL-DIRECTED RESTRICTION ENZYME ECOKMRR"/>
    <property type="match status" value="1"/>
</dbReference>